<reference evidence="5 6" key="1">
    <citation type="submission" date="2019-04" db="EMBL/GenBank/DDBJ databases">
        <title>A reverse ecology approach based on a biological definition of microbial populations.</title>
        <authorList>
            <person name="Arevalo P."/>
            <person name="Vaninsberghe D."/>
            <person name="Elsherbini J."/>
            <person name="Gore J."/>
            <person name="Polz M."/>
        </authorList>
    </citation>
    <scope>NUCLEOTIDE SEQUENCE [LARGE SCALE GENOMIC DNA]</scope>
    <source>
        <strain evidence="5 6">10N.261.46.E4</strain>
    </source>
</reference>
<feature type="transmembrane region" description="Helical" evidence="2">
    <location>
        <begin position="240"/>
        <end position="261"/>
    </location>
</feature>
<dbReference type="GO" id="GO:0005886">
    <property type="term" value="C:plasma membrane"/>
    <property type="evidence" value="ECO:0007669"/>
    <property type="project" value="TreeGrafter"/>
</dbReference>
<evidence type="ECO:0000313" key="5">
    <source>
        <dbReference type="EMBL" id="TKF28316.1"/>
    </source>
</evidence>
<dbReference type="SUPFAM" id="SSF55073">
    <property type="entry name" value="Nucleotide cyclase"/>
    <property type="match status" value="1"/>
</dbReference>
<sequence length="555" mass="62821">MQILLLFISVFSVCLNLAFASPLQVNGEQSVLAGEAVKWYEVPLLSAPVDFPILREHIESSSRIETIFGGEGAFGLRLDLANPGIKSLHQIVTLRVNYLDQGWGYWQSKNGQVRRIFDFGQLSDKSIPHLHRQSFPLILNSGESGILWLYLEAKKFPTAINLTLQPEHAFHIRVFRNNTLTLASITVMLTLGILALFCYFQTKQPVTLACAGYVGLHGLGWFAASGAWGYLLPSQSLNPVYFGMVLFPFAVAFSSYYTRLLFGFPQHFIRINLIFHIFSWLCVIIGFINVFAPFPLTFVMSHLIAAIWVPTMIVTGIVMAYQRNFVAKYYLVGGLFYGAALIYYIFAHVTPLPTQSSTEVIVVVALAIDCICILLSLTEWLRIQQRQHQKTYIQSRVDSLTGLGNRLDFNDASKQLAHNSYCIVFIDCDGLKSINDTYGHDEGDRFLEYTSRMMREQFTDLGMVYRAGGDEFIWLLRVDKDTQGEALYSQIEHRVAQVEDQIRSADWPQSGLSFGSAFSFECANFSECLSLADQRMYQQKRSKNGFKNRSSEIEI</sequence>
<evidence type="ECO:0000259" key="4">
    <source>
        <dbReference type="PROSITE" id="PS50887"/>
    </source>
</evidence>
<evidence type="ECO:0000256" key="3">
    <source>
        <dbReference type="SAM" id="SignalP"/>
    </source>
</evidence>
<dbReference type="GO" id="GO:1902201">
    <property type="term" value="P:negative regulation of bacterial-type flagellum-dependent cell motility"/>
    <property type="evidence" value="ECO:0007669"/>
    <property type="project" value="TreeGrafter"/>
</dbReference>
<gene>
    <name evidence="5" type="ORF">FCV52_02345</name>
</gene>
<evidence type="ECO:0000256" key="1">
    <source>
        <dbReference type="ARBA" id="ARBA00012528"/>
    </source>
</evidence>
<feature type="transmembrane region" description="Helical" evidence="2">
    <location>
        <begin position="206"/>
        <end position="228"/>
    </location>
</feature>
<dbReference type="Gene3D" id="3.30.70.270">
    <property type="match status" value="1"/>
</dbReference>
<dbReference type="EC" id="2.7.7.65" evidence="1"/>
<dbReference type="CDD" id="cd01949">
    <property type="entry name" value="GGDEF"/>
    <property type="match status" value="1"/>
</dbReference>
<feature type="transmembrane region" description="Helical" evidence="2">
    <location>
        <begin position="180"/>
        <end position="199"/>
    </location>
</feature>
<keyword evidence="2" id="KW-0472">Membrane</keyword>
<feature type="chain" id="PRO_5030103699" description="diguanylate cyclase" evidence="3">
    <location>
        <begin position="21"/>
        <end position="555"/>
    </location>
</feature>
<dbReference type="Proteomes" id="UP000305234">
    <property type="component" value="Unassembled WGS sequence"/>
</dbReference>
<dbReference type="NCBIfam" id="TIGR00254">
    <property type="entry name" value="GGDEF"/>
    <property type="match status" value="1"/>
</dbReference>
<evidence type="ECO:0000256" key="2">
    <source>
        <dbReference type="SAM" id="Phobius"/>
    </source>
</evidence>
<name>A0A4U2D5G5_9VIBR</name>
<organism evidence="5 6">
    <name type="scientific">Vibrio kanaloae</name>
    <dbReference type="NCBI Taxonomy" id="170673"/>
    <lineage>
        <taxon>Bacteria</taxon>
        <taxon>Pseudomonadati</taxon>
        <taxon>Pseudomonadota</taxon>
        <taxon>Gammaproteobacteria</taxon>
        <taxon>Vibrionales</taxon>
        <taxon>Vibrionaceae</taxon>
        <taxon>Vibrio</taxon>
    </lineage>
</organism>
<feature type="signal peptide" evidence="3">
    <location>
        <begin position="1"/>
        <end position="20"/>
    </location>
</feature>
<dbReference type="PROSITE" id="PS50887">
    <property type="entry name" value="GGDEF"/>
    <property type="match status" value="1"/>
</dbReference>
<keyword evidence="2" id="KW-0812">Transmembrane</keyword>
<dbReference type="Pfam" id="PF07695">
    <property type="entry name" value="7TMR-DISM_7TM"/>
    <property type="match status" value="1"/>
</dbReference>
<feature type="transmembrane region" description="Helical" evidence="2">
    <location>
        <begin position="361"/>
        <end position="381"/>
    </location>
</feature>
<feature type="transmembrane region" description="Helical" evidence="2">
    <location>
        <begin position="273"/>
        <end position="292"/>
    </location>
</feature>
<protein>
    <recommendedName>
        <fullName evidence="1">diguanylate cyclase</fullName>
        <ecNumber evidence="1">2.7.7.65</ecNumber>
    </recommendedName>
</protein>
<keyword evidence="2" id="KW-1133">Transmembrane helix</keyword>
<dbReference type="GeneID" id="93966218"/>
<dbReference type="AlphaFoldDB" id="A0A4U2D5G5"/>
<proteinExistence type="predicted"/>
<dbReference type="InterPro" id="IPR050469">
    <property type="entry name" value="Diguanylate_Cyclase"/>
</dbReference>
<comment type="caution">
    <text evidence="5">The sequence shown here is derived from an EMBL/GenBank/DDBJ whole genome shotgun (WGS) entry which is preliminary data.</text>
</comment>
<dbReference type="GO" id="GO:0052621">
    <property type="term" value="F:diguanylate cyclase activity"/>
    <property type="evidence" value="ECO:0007669"/>
    <property type="project" value="UniProtKB-EC"/>
</dbReference>
<feature type="transmembrane region" description="Helical" evidence="2">
    <location>
        <begin position="298"/>
        <end position="322"/>
    </location>
</feature>
<dbReference type="RefSeq" id="WP_046222845.1">
    <property type="nucleotide sequence ID" value="NZ_AP025497.1"/>
</dbReference>
<evidence type="ECO:0000313" key="6">
    <source>
        <dbReference type="Proteomes" id="UP000305234"/>
    </source>
</evidence>
<dbReference type="InterPro" id="IPR000160">
    <property type="entry name" value="GGDEF_dom"/>
</dbReference>
<feature type="transmembrane region" description="Helical" evidence="2">
    <location>
        <begin position="329"/>
        <end position="349"/>
    </location>
</feature>
<dbReference type="InterPro" id="IPR029787">
    <property type="entry name" value="Nucleotide_cyclase"/>
</dbReference>
<dbReference type="PANTHER" id="PTHR45138:SF6">
    <property type="entry name" value="DIGUANYLATE CYCLASE DGCN"/>
    <property type="match status" value="1"/>
</dbReference>
<dbReference type="InterPro" id="IPR011623">
    <property type="entry name" value="7TMR_DISM_rcpt_extracell_dom1"/>
</dbReference>
<dbReference type="SMART" id="SM00267">
    <property type="entry name" value="GGDEF"/>
    <property type="match status" value="1"/>
</dbReference>
<dbReference type="Pfam" id="PF00990">
    <property type="entry name" value="GGDEF"/>
    <property type="match status" value="1"/>
</dbReference>
<feature type="domain" description="GGDEF" evidence="4">
    <location>
        <begin position="419"/>
        <end position="555"/>
    </location>
</feature>
<accession>A0A4U2D5G5</accession>
<dbReference type="InterPro" id="IPR043128">
    <property type="entry name" value="Rev_trsase/Diguanyl_cyclase"/>
</dbReference>
<dbReference type="EMBL" id="SYUW01000005">
    <property type="protein sequence ID" value="TKF28316.1"/>
    <property type="molecule type" value="Genomic_DNA"/>
</dbReference>
<keyword evidence="3" id="KW-0732">Signal</keyword>
<dbReference type="GO" id="GO:0043709">
    <property type="term" value="P:cell adhesion involved in single-species biofilm formation"/>
    <property type="evidence" value="ECO:0007669"/>
    <property type="project" value="TreeGrafter"/>
</dbReference>
<dbReference type="PANTHER" id="PTHR45138">
    <property type="entry name" value="REGULATORY COMPONENTS OF SENSORY TRANSDUCTION SYSTEM"/>
    <property type="match status" value="1"/>
</dbReference>